<comment type="caution">
    <text evidence="11">The sequence shown here is derived from an EMBL/GenBank/DDBJ whole genome shotgun (WGS) entry which is preliminary data.</text>
</comment>
<dbReference type="SUPFAM" id="SSF55945">
    <property type="entry name" value="TATA-box binding protein-like"/>
    <property type="match status" value="1"/>
</dbReference>
<keyword evidence="12" id="KW-1185">Reference proteome</keyword>
<dbReference type="EMBL" id="VDCI01000003">
    <property type="protein sequence ID" value="TNJ36962.1"/>
    <property type="molecule type" value="Genomic_DNA"/>
</dbReference>
<dbReference type="InterPro" id="IPR023170">
    <property type="entry name" value="HhH_base_excis_C"/>
</dbReference>
<dbReference type="GO" id="GO:0003684">
    <property type="term" value="F:damaged DNA binding"/>
    <property type="evidence" value="ECO:0007669"/>
    <property type="project" value="InterPro"/>
</dbReference>
<dbReference type="Pfam" id="PF00730">
    <property type="entry name" value="HhH-GPD"/>
    <property type="match status" value="1"/>
</dbReference>
<evidence type="ECO:0000256" key="8">
    <source>
        <dbReference type="ARBA" id="ARBA00023295"/>
    </source>
</evidence>
<proteinExistence type="inferred from homology"/>
<organism evidence="11 12">
    <name type="scientific">Prosthecochloris vibrioformis</name>
    <name type="common">Chlorobium vibrioforme</name>
    <dbReference type="NCBI Taxonomy" id="1098"/>
    <lineage>
        <taxon>Bacteria</taxon>
        <taxon>Pseudomonadati</taxon>
        <taxon>Chlorobiota</taxon>
        <taxon>Chlorobiia</taxon>
        <taxon>Chlorobiales</taxon>
        <taxon>Chlorobiaceae</taxon>
        <taxon>Prosthecochloris</taxon>
    </lineage>
</organism>
<keyword evidence="3" id="KW-0227">DNA damage</keyword>
<evidence type="ECO:0000256" key="9">
    <source>
        <dbReference type="ARBA" id="ARBA00044632"/>
    </source>
</evidence>
<evidence type="ECO:0000256" key="2">
    <source>
        <dbReference type="ARBA" id="ARBA00012720"/>
    </source>
</evidence>
<keyword evidence="7" id="KW-0511">Multifunctional enzyme</keyword>
<evidence type="ECO:0000256" key="7">
    <source>
        <dbReference type="ARBA" id="ARBA00023268"/>
    </source>
</evidence>
<protein>
    <recommendedName>
        <fullName evidence="2">DNA-(apurinic or apyrimidinic site) lyase</fullName>
        <ecNumber evidence="2">4.2.99.18</ecNumber>
    </recommendedName>
</protein>
<reference evidence="11 12" key="1">
    <citation type="submission" date="2019-05" db="EMBL/GenBank/DDBJ databases">
        <title>Draft Whole-Genome sequence of the green sulfur bacterium Prosthecochloris vibrioformis DSM 260.</title>
        <authorList>
            <person name="Meyer T.E."/>
            <person name="Kyndt J.A."/>
        </authorList>
    </citation>
    <scope>NUCLEOTIDE SEQUENCE [LARGE SCALE GENOMIC DNA]</scope>
    <source>
        <strain evidence="11 12">DSM 260</strain>
    </source>
</reference>
<evidence type="ECO:0000313" key="12">
    <source>
        <dbReference type="Proteomes" id="UP000309544"/>
    </source>
</evidence>
<dbReference type="GO" id="GO:0006289">
    <property type="term" value="P:nucleotide-excision repair"/>
    <property type="evidence" value="ECO:0007669"/>
    <property type="project" value="InterPro"/>
</dbReference>
<evidence type="ECO:0000256" key="3">
    <source>
        <dbReference type="ARBA" id="ARBA00022763"/>
    </source>
</evidence>
<dbReference type="InterPro" id="IPR052054">
    <property type="entry name" value="Oxidative_DNA_repair_enzyme"/>
</dbReference>
<dbReference type="Gene3D" id="1.10.1670.10">
    <property type="entry name" value="Helix-hairpin-Helix base-excision DNA repair enzymes (C-terminal)"/>
    <property type="match status" value="1"/>
</dbReference>
<dbReference type="InterPro" id="IPR011257">
    <property type="entry name" value="DNA_glycosylase"/>
</dbReference>
<dbReference type="AlphaFoldDB" id="A0A5C4S1H9"/>
<dbReference type="PANTHER" id="PTHR10242">
    <property type="entry name" value="8-OXOGUANINE DNA GLYCOSYLASE"/>
    <property type="match status" value="1"/>
</dbReference>
<evidence type="ECO:0000256" key="4">
    <source>
        <dbReference type="ARBA" id="ARBA00022801"/>
    </source>
</evidence>
<dbReference type="Pfam" id="PF07934">
    <property type="entry name" value="OGG_N"/>
    <property type="match status" value="1"/>
</dbReference>
<evidence type="ECO:0000313" key="11">
    <source>
        <dbReference type="EMBL" id="TNJ36962.1"/>
    </source>
</evidence>
<dbReference type="SUPFAM" id="SSF48150">
    <property type="entry name" value="DNA-glycosylase"/>
    <property type="match status" value="1"/>
</dbReference>
<comment type="catalytic activity">
    <reaction evidence="9">
        <text>2'-deoxyribonucleotide-(2'-deoxyribose 5'-phosphate)-2'-deoxyribonucleotide-DNA = a 3'-end 2'-deoxyribonucleotide-(2,3-dehydro-2,3-deoxyribose 5'-phosphate)-DNA + a 5'-end 5'-phospho-2'-deoxyribonucleoside-DNA + H(+)</text>
        <dbReference type="Rhea" id="RHEA:66592"/>
        <dbReference type="Rhea" id="RHEA-COMP:13180"/>
        <dbReference type="Rhea" id="RHEA-COMP:16897"/>
        <dbReference type="Rhea" id="RHEA-COMP:17067"/>
        <dbReference type="ChEBI" id="CHEBI:15378"/>
        <dbReference type="ChEBI" id="CHEBI:136412"/>
        <dbReference type="ChEBI" id="CHEBI:157695"/>
        <dbReference type="ChEBI" id="CHEBI:167181"/>
        <dbReference type="EC" id="4.2.99.18"/>
    </reaction>
</comment>
<dbReference type="InterPro" id="IPR012904">
    <property type="entry name" value="OGG_N"/>
</dbReference>
<dbReference type="SMART" id="SM00478">
    <property type="entry name" value="ENDO3c"/>
    <property type="match status" value="1"/>
</dbReference>
<keyword evidence="8" id="KW-0326">Glycosidase</keyword>
<dbReference type="Gene3D" id="3.30.310.260">
    <property type="match status" value="1"/>
</dbReference>
<feature type="domain" description="HhH-GPD" evidence="10">
    <location>
        <begin position="130"/>
        <end position="304"/>
    </location>
</feature>
<dbReference type="Gene3D" id="1.10.340.30">
    <property type="entry name" value="Hypothetical protein, domain 2"/>
    <property type="match status" value="1"/>
</dbReference>
<dbReference type="Proteomes" id="UP000309544">
    <property type="component" value="Unassembled WGS sequence"/>
</dbReference>
<dbReference type="RefSeq" id="WP_139626443.1">
    <property type="nucleotide sequence ID" value="NZ_VDCI01000003.1"/>
</dbReference>
<keyword evidence="5" id="KW-0234">DNA repair</keyword>
<evidence type="ECO:0000256" key="6">
    <source>
        <dbReference type="ARBA" id="ARBA00023239"/>
    </source>
</evidence>
<evidence type="ECO:0000256" key="1">
    <source>
        <dbReference type="ARBA" id="ARBA00010679"/>
    </source>
</evidence>
<evidence type="ECO:0000256" key="5">
    <source>
        <dbReference type="ARBA" id="ARBA00023204"/>
    </source>
</evidence>
<accession>A0A5C4S1H9</accession>
<keyword evidence="6" id="KW-0456">Lyase</keyword>
<dbReference type="InterPro" id="IPR003265">
    <property type="entry name" value="HhH-GPD_domain"/>
</dbReference>
<comment type="similarity">
    <text evidence="1">Belongs to the type-1 OGG1 family.</text>
</comment>
<keyword evidence="4" id="KW-0378">Hydrolase</keyword>
<gene>
    <name evidence="11" type="ORF">FGF68_05150</name>
</gene>
<dbReference type="PANTHER" id="PTHR10242:SF2">
    <property type="entry name" value="N-GLYCOSYLASE_DNA LYASE"/>
    <property type="match status" value="1"/>
</dbReference>
<dbReference type="GO" id="GO:0008534">
    <property type="term" value="F:oxidized purine nucleobase lesion DNA N-glycosylase activity"/>
    <property type="evidence" value="ECO:0007669"/>
    <property type="project" value="InterPro"/>
</dbReference>
<dbReference type="GO" id="GO:0006284">
    <property type="term" value="P:base-excision repair"/>
    <property type="evidence" value="ECO:0007669"/>
    <property type="project" value="InterPro"/>
</dbReference>
<dbReference type="GO" id="GO:0140078">
    <property type="term" value="F:class I DNA-(apurinic or apyrimidinic site) endonuclease activity"/>
    <property type="evidence" value="ECO:0007669"/>
    <property type="project" value="UniProtKB-EC"/>
</dbReference>
<name>A0A5C4S1H9_PROVB</name>
<sequence>MVALAQKSRLITTADIYNSLFSGQTFRWRIIDKKKPIYLGVIGNTITGLRRDNKRSLTIFSSSDTILEKSPVDFFTDYFTLDIDADTCLPEFLKTENSDIWPLLQRYKNIKVLRQHPFETLITFMCAQGIGMKIIRSQVENLCRHFGSRIETSIDNDTVLVYSFPEPETLASLKPHELLSCTNNNHIRASNIISAAAAVADGSLDLDSLRSPALALDEARNALMAQRGIGLKIADCILLFGLQRFDAFPIDTHVHQYLAAWFGIEEAAKSLTQKRYLSLQQKAITLLGPDLAGYAGHILFHCWRKEVKRLDTAL</sequence>
<evidence type="ECO:0000259" key="10">
    <source>
        <dbReference type="SMART" id="SM00478"/>
    </source>
</evidence>
<dbReference type="EC" id="4.2.99.18" evidence="2"/>